<dbReference type="Proteomes" id="UP000005707">
    <property type="component" value="Unassembled WGS sequence"/>
</dbReference>
<dbReference type="STRING" id="1033810.HLPCO_002543"/>
<dbReference type="EC" id="3.4.24.-" evidence="8"/>
<evidence type="ECO:0000259" key="7">
    <source>
        <dbReference type="PROSITE" id="PS50106"/>
    </source>
</evidence>
<dbReference type="PANTHER" id="PTHR32060">
    <property type="entry name" value="TAIL-SPECIFIC PROTEASE"/>
    <property type="match status" value="1"/>
</dbReference>
<dbReference type="Pfam" id="PF03572">
    <property type="entry name" value="Peptidase_S41"/>
    <property type="match status" value="1"/>
</dbReference>
<dbReference type="InterPro" id="IPR036366">
    <property type="entry name" value="PGBDSf"/>
</dbReference>
<evidence type="ECO:0000313" key="9">
    <source>
        <dbReference type="Proteomes" id="UP000005707"/>
    </source>
</evidence>
<name>U2E977_9MOLU</name>
<evidence type="ECO:0000256" key="5">
    <source>
        <dbReference type="RuleBase" id="RU004404"/>
    </source>
</evidence>
<dbReference type="InterPro" id="IPR029045">
    <property type="entry name" value="ClpP/crotonase-like_dom_sf"/>
</dbReference>
<dbReference type="PROSITE" id="PS50106">
    <property type="entry name" value="PDZ"/>
    <property type="match status" value="1"/>
</dbReference>
<sequence>MKHLERYLIPIGTLIVGVILGGFFLTGEEVKIPNIPNFKSDPIDEINQLLDAIEEYSMYYEEKDPLIDGAMHGIVAALEDPYSSYLNEEELKEFYDHIYAQYAGAGIMIIQNGKYPVINTVYENTPASKSGLQRGDVIYEVEGQSVADLTTSEIAALIKGEKGAERSMRIYRGSLDNSIEIKLNVDIISQETVTTEVLTQDGHKYGYVSISMFSEGTYEEMKKDIEALNTNNNLNGYILDVRNNPGGMLTTVKKMIDYFIDTDEPILYRKKIDEEPVGEYANSIDSEISKEIVVLINENSASASEIFAATLEYYGDHELVGKTTYGKGTVQNTFFFTQDQEVAVKLTVETWLTPGKDWIQDVGVAPTVEIDPAALEEIGFIDFFEPLKYDTVHTEISEMQALLKKLDYSDTIRTDGYFDLETKNALQEFQEDYQIDVTGELNFETAYHLNIKLMELLESKEEDVQLNKAKLVLKCKIDEGEACEYSQD</sequence>
<dbReference type="MEROPS" id="S41.007"/>
<reference evidence="8 9" key="1">
    <citation type="journal article" date="2011" name="J. Bacteriol.">
        <title>Genome sequence of Haloplasma contractile, an unusual contractile bacterium from a deep-sea anoxic brine lake.</title>
        <authorList>
            <person name="Antunes A."/>
            <person name="Alam I."/>
            <person name="El Dorry H."/>
            <person name="Siam R."/>
            <person name="Robertson A."/>
            <person name="Bajic V.B."/>
            <person name="Stingl U."/>
        </authorList>
    </citation>
    <scope>NUCLEOTIDE SEQUENCE [LARGE SCALE GENOMIC DNA]</scope>
    <source>
        <strain evidence="8 9">SSD-17B</strain>
    </source>
</reference>
<evidence type="ECO:0000313" key="8">
    <source>
        <dbReference type="EMBL" id="ERJ11421.1"/>
    </source>
</evidence>
<evidence type="ECO:0000256" key="2">
    <source>
        <dbReference type="ARBA" id="ARBA00022670"/>
    </source>
</evidence>
<evidence type="ECO:0000256" key="4">
    <source>
        <dbReference type="ARBA" id="ARBA00022825"/>
    </source>
</evidence>
<dbReference type="Pfam" id="PF22694">
    <property type="entry name" value="CtpB_N-like"/>
    <property type="match status" value="1"/>
</dbReference>
<dbReference type="FunCoup" id="U2E977">
    <property type="interactions" value="362"/>
</dbReference>
<dbReference type="SUPFAM" id="SSF50156">
    <property type="entry name" value="PDZ domain-like"/>
    <property type="match status" value="1"/>
</dbReference>
<dbReference type="RefSeq" id="WP_008826606.1">
    <property type="nucleotide sequence ID" value="NZ_AFNU02000011.1"/>
</dbReference>
<gene>
    <name evidence="8" type="ORF">HLPCO_002543</name>
</gene>
<protein>
    <submittedName>
        <fullName evidence="8">Regulator of sigma E protease protein</fullName>
        <ecNumber evidence="8">3.4.24.-</ecNumber>
    </submittedName>
</protein>
<accession>U2E977</accession>
<keyword evidence="9" id="KW-1185">Reference proteome</keyword>
<dbReference type="SUPFAM" id="SSF47090">
    <property type="entry name" value="PGBD-like"/>
    <property type="match status" value="1"/>
</dbReference>
<evidence type="ECO:0000256" key="6">
    <source>
        <dbReference type="SAM" id="Phobius"/>
    </source>
</evidence>
<dbReference type="EMBL" id="AFNU02000011">
    <property type="protein sequence ID" value="ERJ11421.1"/>
    <property type="molecule type" value="Genomic_DNA"/>
</dbReference>
<keyword evidence="6" id="KW-0472">Membrane</keyword>
<evidence type="ECO:0000256" key="1">
    <source>
        <dbReference type="ARBA" id="ARBA00009179"/>
    </source>
</evidence>
<dbReference type="InParanoid" id="U2E977"/>
<evidence type="ECO:0000256" key="3">
    <source>
        <dbReference type="ARBA" id="ARBA00022801"/>
    </source>
</evidence>
<dbReference type="SUPFAM" id="SSF52096">
    <property type="entry name" value="ClpP/crotonase"/>
    <property type="match status" value="1"/>
</dbReference>
<dbReference type="GO" id="GO:0004175">
    <property type="term" value="F:endopeptidase activity"/>
    <property type="evidence" value="ECO:0007669"/>
    <property type="project" value="TreeGrafter"/>
</dbReference>
<keyword evidence="3 5" id="KW-0378">Hydrolase</keyword>
<dbReference type="GO" id="GO:0008236">
    <property type="term" value="F:serine-type peptidase activity"/>
    <property type="evidence" value="ECO:0007669"/>
    <property type="project" value="UniProtKB-KW"/>
</dbReference>
<dbReference type="GO" id="GO:0007165">
    <property type="term" value="P:signal transduction"/>
    <property type="evidence" value="ECO:0007669"/>
    <property type="project" value="TreeGrafter"/>
</dbReference>
<comment type="caution">
    <text evidence="8">The sequence shown here is derived from an EMBL/GenBank/DDBJ whole genome shotgun (WGS) entry which is preliminary data.</text>
</comment>
<dbReference type="SMART" id="SM00228">
    <property type="entry name" value="PDZ"/>
    <property type="match status" value="1"/>
</dbReference>
<dbReference type="OrthoDB" id="9812068at2"/>
<dbReference type="Pfam" id="PF17820">
    <property type="entry name" value="PDZ_6"/>
    <property type="match status" value="1"/>
</dbReference>
<dbReference type="Gene3D" id="2.30.42.10">
    <property type="match status" value="1"/>
</dbReference>
<dbReference type="InterPro" id="IPR036034">
    <property type="entry name" value="PDZ_sf"/>
</dbReference>
<dbReference type="eggNOG" id="COG0793">
    <property type="taxonomic scope" value="Bacteria"/>
</dbReference>
<dbReference type="Gene3D" id="3.30.750.44">
    <property type="match status" value="1"/>
</dbReference>
<dbReference type="InterPro" id="IPR002477">
    <property type="entry name" value="Peptidoglycan-bd-like"/>
</dbReference>
<dbReference type="GO" id="GO:0006508">
    <property type="term" value="P:proteolysis"/>
    <property type="evidence" value="ECO:0007669"/>
    <property type="project" value="UniProtKB-KW"/>
</dbReference>
<dbReference type="AlphaFoldDB" id="U2E977"/>
<keyword evidence="6" id="KW-0812">Transmembrane</keyword>
<reference evidence="8 9" key="2">
    <citation type="journal article" date="2013" name="PLoS ONE">
        <title>INDIGO - INtegrated Data Warehouse of MIcrobial GenOmes with Examples from the Red Sea Extremophiles.</title>
        <authorList>
            <person name="Alam I."/>
            <person name="Antunes A."/>
            <person name="Kamau A.A."/>
            <person name="Ba Alawi W."/>
            <person name="Kalkatawi M."/>
            <person name="Stingl U."/>
            <person name="Bajic V.B."/>
        </authorList>
    </citation>
    <scope>NUCLEOTIDE SEQUENCE [LARGE SCALE GENOMIC DNA]</scope>
    <source>
        <strain evidence="8 9">SSD-17B</strain>
    </source>
</reference>
<dbReference type="InterPro" id="IPR036365">
    <property type="entry name" value="PGBD-like_sf"/>
</dbReference>
<dbReference type="InterPro" id="IPR004447">
    <property type="entry name" value="Peptidase_S41A"/>
</dbReference>
<organism evidence="8 9">
    <name type="scientific">Haloplasma contractile SSD-17B</name>
    <dbReference type="NCBI Taxonomy" id="1033810"/>
    <lineage>
        <taxon>Bacteria</taxon>
        <taxon>Bacillati</taxon>
        <taxon>Mycoplasmatota</taxon>
        <taxon>Mollicutes</taxon>
        <taxon>Haloplasmatales</taxon>
        <taxon>Haloplasmataceae</taxon>
        <taxon>Haloplasma</taxon>
    </lineage>
</organism>
<feature type="domain" description="PDZ" evidence="7">
    <location>
        <begin position="106"/>
        <end position="159"/>
    </location>
</feature>
<dbReference type="CDD" id="cd07560">
    <property type="entry name" value="Peptidase_S41_CPP"/>
    <property type="match status" value="1"/>
</dbReference>
<dbReference type="InterPro" id="IPR005151">
    <property type="entry name" value="Tail-specific_protease"/>
</dbReference>
<keyword evidence="2 5" id="KW-0645">Protease</keyword>
<proteinExistence type="inferred from homology"/>
<dbReference type="InterPro" id="IPR001478">
    <property type="entry name" value="PDZ"/>
</dbReference>
<keyword evidence="6" id="KW-1133">Transmembrane helix</keyword>
<dbReference type="Pfam" id="PF01471">
    <property type="entry name" value="PG_binding_1"/>
    <property type="match status" value="1"/>
</dbReference>
<dbReference type="Gene3D" id="1.10.101.10">
    <property type="entry name" value="PGBD-like superfamily/PGBD"/>
    <property type="match status" value="1"/>
</dbReference>
<dbReference type="InterPro" id="IPR041489">
    <property type="entry name" value="PDZ_6"/>
</dbReference>
<dbReference type="Gene3D" id="3.90.226.10">
    <property type="entry name" value="2-enoyl-CoA Hydratase, Chain A, domain 1"/>
    <property type="match status" value="1"/>
</dbReference>
<dbReference type="InterPro" id="IPR055210">
    <property type="entry name" value="CtpA/B_N"/>
</dbReference>
<dbReference type="GO" id="GO:0030288">
    <property type="term" value="C:outer membrane-bounded periplasmic space"/>
    <property type="evidence" value="ECO:0007669"/>
    <property type="project" value="TreeGrafter"/>
</dbReference>
<dbReference type="NCBIfam" id="TIGR00225">
    <property type="entry name" value="prc"/>
    <property type="match status" value="1"/>
</dbReference>
<dbReference type="SMART" id="SM00245">
    <property type="entry name" value="TSPc"/>
    <property type="match status" value="1"/>
</dbReference>
<feature type="transmembrane region" description="Helical" evidence="6">
    <location>
        <begin position="7"/>
        <end position="25"/>
    </location>
</feature>
<comment type="similarity">
    <text evidence="1 5">Belongs to the peptidase S41A family.</text>
</comment>
<dbReference type="PANTHER" id="PTHR32060:SF30">
    <property type="entry name" value="CARBOXY-TERMINAL PROCESSING PROTEASE CTPA"/>
    <property type="match status" value="1"/>
</dbReference>
<keyword evidence="4 5" id="KW-0720">Serine protease</keyword>